<name>A0A6J4QZ67_9ACTN</name>
<dbReference type="InterPro" id="IPR052907">
    <property type="entry name" value="Beta-lactamase/esterase"/>
</dbReference>
<sequence>MKDVQQQVQEAIDLLIDSGAERGLQVAVYRRGEQVVDAVAGVADPTTGRPVTPDTPIYSYSTGKGATSTVAHVLVERGLFGYDTRIGELWPEFGTLGKENATVRHALTHAVGVPGIPADTTPEDLTDWDKMCAIIADSLPWWEPGTATAYHAYTFGYIVGELVRRATDKSISQVLREEVAAPLGVADELYFGVPESKLGRLARLEDAEGSVEYLASMPDDSPFFKWGPRATFPTAEFGNRADVLMADIPAGGKMSARAVARMYAALLDEVGGSRLISPERLREVSAVAFSGVDEIMGNPVSWALGYTLGRPGADPQEAPTAFGFWGAGGSIAYADTATGISFALTKNRLSSDFGAAERVSEIITKALAES</sequence>
<dbReference type="InterPro" id="IPR012338">
    <property type="entry name" value="Beta-lactam/transpept-like"/>
</dbReference>
<evidence type="ECO:0000259" key="1">
    <source>
        <dbReference type="Pfam" id="PF00144"/>
    </source>
</evidence>
<evidence type="ECO:0000313" key="2">
    <source>
        <dbReference type="EMBL" id="CAA9459405.1"/>
    </source>
</evidence>
<dbReference type="SUPFAM" id="SSF56601">
    <property type="entry name" value="beta-lactamase/transpeptidase-like"/>
    <property type="match status" value="1"/>
</dbReference>
<organism evidence="2">
    <name type="scientific">uncultured Rubrobacteraceae bacterium</name>
    <dbReference type="NCBI Taxonomy" id="349277"/>
    <lineage>
        <taxon>Bacteria</taxon>
        <taxon>Bacillati</taxon>
        <taxon>Actinomycetota</taxon>
        <taxon>Rubrobacteria</taxon>
        <taxon>Rubrobacterales</taxon>
        <taxon>Rubrobacteraceae</taxon>
        <taxon>environmental samples</taxon>
    </lineage>
</organism>
<dbReference type="PANTHER" id="PTHR43319">
    <property type="entry name" value="BETA-LACTAMASE-RELATED"/>
    <property type="match status" value="1"/>
</dbReference>
<reference evidence="2" key="1">
    <citation type="submission" date="2020-02" db="EMBL/GenBank/DDBJ databases">
        <authorList>
            <person name="Meier V. D."/>
        </authorList>
    </citation>
    <scope>NUCLEOTIDE SEQUENCE</scope>
    <source>
        <strain evidence="2">AVDCRST_MAG37</strain>
    </source>
</reference>
<dbReference type="InterPro" id="IPR001466">
    <property type="entry name" value="Beta-lactam-related"/>
</dbReference>
<dbReference type="Pfam" id="PF00144">
    <property type="entry name" value="Beta-lactamase"/>
    <property type="match status" value="1"/>
</dbReference>
<dbReference type="AlphaFoldDB" id="A0A6J4QZ67"/>
<dbReference type="EMBL" id="CADCVD010000182">
    <property type="protein sequence ID" value="CAA9459405.1"/>
    <property type="molecule type" value="Genomic_DNA"/>
</dbReference>
<proteinExistence type="predicted"/>
<accession>A0A6J4QZ67</accession>
<gene>
    <name evidence="2" type="ORF">AVDCRST_MAG37-3525</name>
</gene>
<protein>
    <recommendedName>
        <fullName evidence="1">Beta-lactamase-related domain-containing protein</fullName>
    </recommendedName>
</protein>
<feature type="domain" description="Beta-lactamase-related" evidence="1">
    <location>
        <begin position="12"/>
        <end position="355"/>
    </location>
</feature>
<dbReference type="Gene3D" id="3.40.710.10">
    <property type="entry name" value="DD-peptidase/beta-lactamase superfamily"/>
    <property type="match status" value="1"/>
</dbReference>
<dbReference type="PANTHER" id="PTHR43319:SF3">
    <property type="entry name" value="BETA-LACTAMASE-RELATED DOMAIN-CONTAINING PROTEIN"/>
    <property type="match status" value="1"/>
</dbReference>